<comment type="caution">
    <text evidence="2">The sequence shown here is derived from an EMBL/GenBank/DDBJ whole genome shotgun (WGS) entry which is preliminary data.</text>
</comment>
<gene>
    <name evidence="2" type="ORF">GCM10022406_01750</name>
</gene>
<keyword evidence="3" id="KW-1185">Reference proteome</keyword>
<reference evidence="3" key="1">
    <citation type="journal article" date="2019" name="Int. J. Syst. Evol. Microbiol.">
        <title>The Global Catalogue of Microorganisms (GCM) 10K type strain sequencing project: providing services to taxonomists for standard genome sequencing and annotation.</title>
        <authorList>
            <consortium name="The Broad Institute Genomics Platform"/>
            <consortium name="The Broad Institute Genome Sequencing Center for Infectious Disease"/>
            <person name="Wu L."/>
            <person name="Ma J."/>
        </authorList>
    </citation>
    <scope>NUCLEOTIDE SEQUENCE [LARGE SCALE GENOMIC DNA]</scope>
    <source>
        <strain evidence="3">JCM 17214</strain>
    </source>
</reference>
<accession>A0ABP7MB86</accession>
<evidence type="ECO:0000313" key="3">
    <source>
        <dbReference type="Proteomes" id="UP001499909"/>
    </source>
</evidence>
<dbReference type="PANTHER" id="PTHR31664">
    <property type="entry name" value="PROTEIN CBG16427"/>
    <property type="match status" value="1"/>
</dbReference>
<dbReference type="PANTHER" id="PTHR31664:SF8">
    <property type="entry name" value="DUF4440 DOMAIN-CONTAINING PROTEIN"/>
    <property type="match status" value="1"/>
</dbReference>
<organism evidence="2 3">
    <name type="scientific">Hymenobacter algoricola</name>
    <dbReference type="NCBI Taxonomy" id="486267"/>
    <lineage>
        <taxon>Bacteria</taxon>
        <taxon>Pseudomonadati</taxon>
        <taxon>Bacteroidota</taxon>
        <taxon>Cytophagia</taxon>
        <taxon>Cytophagales</taxon>
        <taxon>Hymenobacteraceae</taxon>
        <taxon>Hymenobacter</taxon>
    </lineage>
</organism>
<dbReference type="Pfam" id="PF14534">
    <property type="entry name" value="DUF4440"/>
    <property type="match status" value="1"/>
</dbReference>
<protein>
    <recommendedName>
        <fullName evidence="1">DUF4440 domain-containing protein</fullName>
    </recommendedName>
</protein>
<feature type="domain" description="DUF4440" evidence="1">
    <location>
        <begin position="12"/>
        <end position="118"/>
    </location>
</feature>
<evidence type="ECO:0000313" key="2">
    <source>
        <dbReference type="EMBL" id="GAA3918836.1"/>
    </source>
</evidence>
<dbReference type="Proteomes" id="UP001499909">
    <property type="component" value="Unassembled WGS sequence"/>
</dbReference>
<name>A0ABP7MB86_9BACT</name>
<sequence length="133" mass="14729">MPTTATSIRDEIRRANDSFEASFARGDAAGIARLYTSTGVLLPTGMDTIRGAEGIQTFWQSAMAMGIKQVKLKTRDIEELEDTAIELGTYTLFAANSQQIDQGKYLVVWKEEAGQWKLHQDIWNTSMPAPAQS</sequence>
<dbReference type="InterPro" id="IPR011944">
    <property type="entry name" value="Steroid_delta5-4_isomerase"/>
</dbReference>
<evidence type="ECO:0000259" key="1">
    <source>
        <dbReference type="Pfam" id="PF14534"/>
    </source>
</evidence>
<dbReference type="EMBL" id="BAABDH010000003">
    <property type="protein sequence ID" value="GAA3918836.1"/>
    <property type="molecule type" value="Genomic_DNA"/>
</dbReference>
<proteinExistence type="predicted"/>
<dbReference type="NCBIfam" id="TIGR02246">
    <property type="entry name" value="SgcJ/EcaC family oxidoreductase"/>
    <property type="match status" value="1"/>
</dbReference>
<dbReference type="InterPro" id="IPR027843">
    <property type="entry name" value="DUF4440"/>
</dbReference>
<dbReference type="Gene3D" id="3.10.450.50">
    <property type="match status" value="1"/>
</dbReference>
<dbReference type="InterPro" id="IPR032710">
    <property type="entry name" value="NTF2-like_dom_sf"/>
</dbReference>
<dbReference type="SUPFAM" id="SSF54427">
    <property type="entry name" value="NTF2-like"/>
    <property type="match status" value="1"/>
</dbReference>
<dbReference type="RefSeq" id="WP_345108700.1">
    <property type="nucleotide sequence ID" value="NZ_BAABDH010000003.1"/>
</dbReference>